<accession>A0A818LHR1</accession>
<dbReference type="Proteomes" id="UP000663869">
    <property type="component" value="Unassembled WGS sequence"/>
</dbReference>
<organism evidence="2 4">
    <name type="scientific">Rotaria socialis</name>
    <dbReference type="NCBI Taxonomy" id="392032"/>
    <lineage>
        <taxon>Eukaryota</taxon>
        <taxon>Metazoa</taxon>
        <taxon>Spiralia</taxon>
        <taxon>Gnathifera</taxon>
        <taxon>Rotifera</taxon>
        <taxon>Eurotatoria</taxon>
        <taxon>Bdelloidea</taxon>
        <taxon>Philodinida</taxon>
        <taxon>Philodinidae</taxon>
        <taxon>Rotaria</taxon>
    </lineage>
</organism>
<reference evidence="2" key="1">
    <citation type="submission" date="2021-02" db="EMBL/GenBank/DDBJ databases">
        <authorList>
            <person name="Nowell W R."/>
        </authorList>
    </citation>
    <scope>NUCLEOTIDE SEQUENCE</scope>
</reference>
<feature type="transmembrane region" description="Helical" evidence="1">
    <location>
        <begin position="42"/>
        <end position="63"/>
    </location>
</feature>
<keyword evidence="1" id="KW-1133">Transmembrane helix</keyword>
<evidence type="ECO:0000256" key="1">
    <source>
        <dbReference type="SAM" id="Phobius"/>
    </source>
</evidence>
<dbReference type="EMBL" id="CAJOBQ010000084">
    <property type="protein sequence ID" value="CAF4249165.1"/>
    <property type="molecule type" value="Genomic_DNA"/>
</dbReference>
<keyword evidence="1" id="KW-0472">Membrane</keyword>
<proteinExistence type="predicted"/>
<evidence type="ECO:0000313" key="3">
    <source>
        <dbReference type="EMBL" id="CAF4249165.1"/>
    </source>
</evidence>
<comment type="caution">
    <text evidence="2">The sequence shown here is derived from an EMBL/GenBank/DDBJ whole genome shotgun (WGS) entry which is preliminary data.</text>
</comment>
<evidence type="ECO:0000313" key="2">
    <source>
        <dbReference type="EMBL" id="CAF3570040.1"/>
    </source>
</evidence>
<dbReference type="AlphaFoldDB" id="A0A818LHR1"/>
<sequence>MFALSGNATRRDSNIGIPPEEIIHSTCVPEVNQIVPSYVKSWMIIAGLFIIMCCTSIYTIFLFNTSLDRHCRENGLILSRQTRTLTDWGYSDRFRGWVDVQGQEVANDYARYVGPNNEYPFVWLSIALAGSTEQYTDIGLYEECNGIVSRTSVKPRQKLIETDKLGLPDRFRGWVDVQNQGFANDYAYYVAPTIDDPYTWLTVALAGSKQRRTPMGLYEERFGVVRKTQVKQVSGQTTGINSRYYRLIQTPSISISENNKTSYLKQIDEYPVYKNLLKKRKNASINGSALEMWKAVKSRPLQPHEILKLMSGVRNSASEVNTFCLQITSVVIACSLFYLK</sequence>
<gene>
    <name evidence="2" type="ORF">FME351_LOCUS20403</name>
    <name evidence="3" type="ORF">TSG867_LOCUS2969</name>
</gene>
<dbReference type="Proteomes" id="UP000663862">
    <property type="component" value="Unassembled WGS sequence"/>
</dbReference>
<protein>
    <submittedName>
        <fullName evidence="2">Uncharacterized protein</fullName>
    </submittedName>
</protein>
<name>A0A818LHR1_9BILA</name>
<keyword evidence="1" id="KW-0812">Transmembrane</keyword>
<evidence type="ECO:0000313" key="4">
    <source>
        <dbReference type="Proteomes" id="UP000663869"/>
    </source>
</evidence>
<dbReference type="EMBL" id="CAJNYU010002640">
    <property type="protein sequence ID" value="CAF3570040.1"/>
    <property type="molecule type" value="Genomic_DNA"/>
</dbReference>